<sequence length="142" mass="16331">MTRQLEKLNENKDDSEWLHYIQRLYAPVWPIIVLALMVLFIYMVFKLVNIGQTLWVKTNLLLLGITILIAITIAISIVSFFVKRELGKQGATRWAVIALIIFSPALIFVINRIDASIYVFVVQVIGLAYIFNSKRPREVILP</sequence>
<proteinExistence type="predicted"/>
<dbReference type="Proteomes" id="UP000261905">
    <property type="component" value="Unassembled WGS sequence"/>
</dbReference>
<protein>
    <submittedName>
        <fullName evidence="2">Uncharacterized protein</fullName>
    </submittedName>
</protein>
<gene>
    <name evidence="2" type="ORF">DX130_13920</name>
</gene>
<keyword evidence="1" id="KW-0472">Membrane</keyword>
<feature type="transmembrane region" description="Helical" evidence="1">
    <location>
        <begin position="60"/>
        <end position="82"/>
    </location>
</feature>
<keyword evidence="3" id="KW-1185">Reference proteome</keyword>
<evidence type="ECO:0000313" key="3">
    <source>
        <dbReference type="Proteomes" id="UP000261905"/>
    </source>
</evidence>
<feature type="transmembrane region" description="Helical" evidence="1">
    <location>
        <begin position="94"/>
        <end position="110"/>
    </location>
</feature>
<comment type="caution">
    <text evidence="2">The sequence shown here is derived from an EMBL/GenBank/DDBJ whole genome shotgun (WGS) entry which is preliminary data.</text>
</comment>
<dbReference type="AlphaFoldDB" id="A0A371PFS5"/>
<feature type="transmembrane region" description="Helical" evidence="1">
    <location>
        <begin position="24"/>
        <end position="45"/>
    </location>
</feature>
<name>A0A371PFS5_9BACL</name>
<dbReference type="EMBL" id="QUBQ01000002">
    <property type="protein sequence ID" value="REK74762.1"/>
    <property type="molecule type" value="Genomic_DNA"/>
</dbReference>
<evidence type="ECO:0000313" key="2">
    <source>
        <dbReference type="EMBL" id="REK74762.1"/>
    </source>
</evidence>
<feature type="transmembrane region" description="Helical" evidence="1">
    <location>
        <begin position="116"/>
        <end position="132"/>
    </location>
</feature>
<keyword evidence="1" id="KW-0812">Transmembrane</keyword>
<accession>A0A371PFS5</accession>
<evidence type="ECO:0000256" key="1">
    <source>
        <dbReference type="SAM" id="Phobius"/>
    </source>
</evidence>
<organism evidence="2 3">
    <name type="scientific">Paenibacillus paeoniae</name>
    <dbReference type="NCBI Taxonomy" id="2292705"/>
    <lineage>
        <taxon>Bacteria</taxon>
        <taxon>Bacillati</taxon>
        <taxon>Bacillota</taxon>
        <taxon>Bacilli</taxon>
        <taxon>Bacillales</taxon>
        <taxon>Paenibacillaceae</taxon>
        <taxon>Paenibacillus</taxon>
    </lineage>
</organism>
<keyword evidence="1" id="KW-1133">Transmembrane helix</keyword>
<reference evidence="2 3" key="1">
    <citation type="submission" date="2018-08" db="EMBL/GenBank/DDBJ databases">
        <title>Paenibacillus sp. M4BSY-1, whole genome shotgun sequence.</title>
        <authorList>
            <person name="Tuo L."/>
        </authorList>
    </citation>
    <scope>NUCLEOTIDE SEQUENCE [LARGE SCALE GENOMIC DNA]</scope>
    <source>
        <strain evidence="2 3">M4BSY-1</strain>
    </source>
</reference>